<protein>
    <submittedName>
        <fullName evidence="3">Alpha/beta hydrolase</fullName>
    </submittedName>
</protein>
<evidence type="ECO:0000313" key="4">
    <source>
        <dbReference type="Proteomes" id="UP001056855"/>
    </source>
</evidence>
<accession>A0A9E7NF72</accession>
<dbReference type="PANTHER" id="PTHR43329">
    <property type="entry name" value="EPOXIDE HYDROLASE"/>
    <property type="match status" value="1"/>
</dbReference>
<evidence type="ECO:0000256" key="1">
    <source>
        <dbReference type="ARBA" id="ARBA00022801"/>
    </source>
</evidence>
<name>A0A9E7NF72_9EURY</name>
<dbReference type="InterPro" id="IPR029058">
    <property type="entry name" value="AB_hydrolase_fold"/>
</dbReference>
<dbReference type="EMBL" id="CP100356">
    <property type="protein sequence ID" value="UTF55743.1"/>
    <property type="molecule type" value="Genomic_DNA"/>
</dbReference>
<proteinExistence type="predicted"/>
<keyword evidence="3" id="KW-0614">Plasmid</keyword>
<feature type="domain" description="AB hydrolase-1" evidence="2">
    <location>
        <begin position="25"/>
        <end position="277"/>
    </location>
</feature>
<dbReference type="InterPro" id="IPR000639">
    <property type="entry name" value="Epox_hydrolase-like"/>
</dbReference>
<evidence type="ECO:0000313" key="3">
    <source>
        <dbReference type="EMBL" id="UTF55743.1"/>
    </source>
</evidence>
<dbReference type="InterPro" id="IPR000073">
    <property type="entry name" value="AB_hydrolase_1"/>
</dbReference>
<dbReference type="KEGG" id="sawl:NGM29_18810"/>
<dbReference type="SUPFAM" id="SSF53474">
    <property type="entry name" value="alpha/beta-Hydrolases"/>
    <property type="match status" value="1"/>
</dbReference>
<dbReference type="GO" id="GO:0016787">
    <property type="term" value="F:hydrolase activity"/>
    <property type="evidence" value="ECO:0007669"/>
    <property type="project" value="UniProtKB-KW"/>
</dbReference>
<dbReference type="Pfam" id="PF00561">
    <property type="entry name" value="Abhydrolase_1"/>
    <property type="match status" value="1"/>
</dbReference>
<gene>
    <name evidence="3" type="ORF">NGM29_18810</name>
</gene>
<keyword evidence="1 3" id="KW-0378">Hydrolase</keyword>
<sequence length="292" mass="33418">MSFNHEYAQANGIELHYVREGSEFPLFLVHGWPEFWRAWRKNVPVLAESFDIIVPDLRGFGDSEKPDVPAEEGYGVDAHVEDMLALADELEIDEFGFVSHDLGAYVGQEIARQHPDVLRGLFLFDTPYPGIGERWRDPEHIDEIWYQSFNQQPWAADLVGSSREACEAYIGHFLDHWAGDPSAFGEEDRQAWVDTYLQEGNLQGGFNWYIAADDARKELMREGAPEMDPIEVPTRILWGELDPIVNAEWADRIGEYFADYELDTVPSAGHFLHHEKPEQANAEIESFFEGLD</sequence>
<keyword evidence="4" id="KW-1185">Reference proteome</keyword>
<evidence type="ECO:0000259" key="2">
    <source>
        <dbReference type="Pfam" id="PF00561"/>
    </source>
</evidence>
<geneLocation type="plasmid" evidence="3 4">
    <name>unnamed1</name>
</geneLocation>
<dbReference type="PRINTS" id="PR00412">
    <property type="entry name" value="EPOXHYDRLASE"/>
</dbReference>
<dbReference type="AlphaFoldDB" id="A0A9E7NF72"/>
<dbReference type="RefSeq" id="WP_254161081.1">
    <property type="nucleotide sequence ID" value="NZ_CP100356.1"/>
</dbReference>
<dbReference type="Gene3D" id="3.40.50.1820">
    <property type="entry name" value="alpha/beta hydrolase"/>
    <property type="match status" value="1"/>
</dbReference>
<organism evidence="3 4">
    <name type="scientific">Natronosalvus rutilus</name>
    <dbReference type="NCBI Taxonomy" id="2953753"/>
    <lineage>
        <taxon>Archaea</taxon>
        <taxon>Methanobacteriati</taxon>
        <taxon>Methanobacteriota</taxon>
        <taxon>Stenosarchaea group</taxon>
        <taxon>Halobacteria</taxon>
        <taxon>Halobacteriales</taxon>
        <taxon>Natrialbaceae</taxon>
        <taxon>Natronosalvus</taxon>
    </lineage>
</organism>
<dbReference type="Proteomes" id="UP001056855">
    <property type="component" value="Plasmid unnamed1"/>
</dbReference>
<dbReference type="GeneID" id="73292142"/>
<reference evidence="3" key="1">
    <citation type="submission" date="2022-06" db="EMBL/GenBank/DDBJ databases">
        <title>Diverse halophilic archaea isolated from saline environments.</title>
        <authorList>
            <person name="Cui H.-L."/>
        </authorList>
    </citation>
    <scope>NUCLEOTIDE SEQUENCE</scope>
    <source>
        <strain evidence="3">WLHS1</strain>
        <plasmid evidence="3">unnamed1</plasmid>
    </source>
</reference>